<evidence type="ECO:0000313" key="3">
    <source>
        <dbReference type="Proteomes" id="UP000792457"/>
    </source>
</evidence>
<gene>
    <name evidence="2" type="ORF">J437_LFUL006878</name>
</gene>
<dbReference type="Pfam" id="PF00400">
    <property type="entry name" value="WD40"/>
    <property type="match status" value="1"/>
</dbReference>
<dbReference type="Gene3D" id="2.130.10.10">
    <property type="entry name" value="YVTN repeat-like/Quinoprotein amine dehydrogenase"/>
    <property type="match status" value="1"/>
</dbReference>
<dbReference type="PANTHER" id="PTHR47822">
    <property type="entry name" value="CARBOHYDRATE BINDING DOMAIN CONTAINING PROTEIN"/>
    <property type="match status" value="1"/>
</dbReference>
<dbReference type="Proteomes" id="UP000792457">
    <property type="component" value="Unassembled WGS sequence"/>
</dbReference>
<dbReference type="SUPFAM" id="SSF117289">
    <property type="entry name" value="Nucleoporin domain"/>
    <property type="match status" value="1"/>
</dbReference>
<dbReference type="PROSITE" id="PS50082">
    <property type="entry name" value="WD_REPEATS_2"/>
    <property type="match status" value="1"/>
</dbReference>
<proteinExistence type="predicted"/>
<keyword evidence="3" id="KW-1185">Reference proteome</keyword>
<accession>A0A8K0P2X8</accession>
<dbReference type="PANTHER" id="PTHR47822:SF2">
    <property type="entry name" value="F-BOX AND WD-40 DOMAIN PROTEIN 7"/>
    <property type="match status" value="1"/>
</dbReference>
<reference evidence="2" key="1">
    <citation type="submission" date="2013-04" db="EMBL/GenBank/DDBJ databases">
        <authorList>
            <person name="Qu J."/>
            <person name="Murali S.C."/>
            <person name="Bandaranaike D."/>
            <person name="Bellair M."/>
            <person name="Blankenburg K."/>
            <person name="Chao H."/>
            <person name="Dinh H."/>
            <person name="Doddapaneni H."/>
            <person name="Downs B."/>
            <person name="Dugan-Rocha S."/>
            <person name="Elkadiri S."/>
            <person name="Gnanaolivu R.D."/>
            <person name="Hernandez B."/>
            <person name="Javaid M."/>
            <person name="Jayaseelan J.C."/>
            <person name="Lee S."/>
            <person name="Li M."/>
            <person name="Ming W."/>
            <person name="Munidasa M."/>
            <person name="Muniz J."/>
            <person name="Nguyen L."/>
            <person name="Ongeri F."/>
            <person name="Osuji N."/>
            <person name="Pu L.-L."/>
            <person name="Puazo M."/>
            <person name="Qu C."/>
            <person name="Quiroz J."/>
            <person name="Raj R."/>
            <person name="Weissenberger G."/>
            <person name="Xin Y."/>
            <person name="Zou X."/>
            <person name="Han Y."/>
            <person name="Richards S."/>
            <person name="Worley K."/>
            <person name="Muzny D."/>
            <person name="Gibbs R."/>
        </authorList>
    </citation>
    <scope>NUCLEOTIDE SEQUENCE</scope>
    <source>
        <strain evidence="2">Sampled in the wild</strain>
    </source>
</reference>
<protein>
    <submittedName>
        <fullName evidence="2">Uncharacterized protein</fullName>
    </submittedName>
</protein>
<name>A0A8K0P2X8_LADFU</name>
<dbReference type="EMBL" id="KZ308748">
    <property type="protein sequence ID" value="KAG8233855.1"/>
    <property type="molecule type" value="Genomic_DNA"/>
</dbReference>
<feature type="repeat" description="WD" evidence="1">
    <location>
        <begin position="82"/>
        <end position="124"/>
    </location>
</feature>
<dbReference type="AlphaFoldDB" id="A0A8K0P2X8"/>
<reference evidence="2" key="2">
    <citation type="submission" date="2017-10" db="EMBL/GenBank/DDBJ databases">
        <title>Ladona fulva Genome sequencing and assembly.</title>
        <authorList>
            <person name="Murali S."/>
            <person name="Richards S."/>
            <person name="Bandaranaike D."/>
            <person name="Bellair M."/>
            <person name="Blankenburg K."/>
            <person name="Chao H."/>
            <person name="Dinh H."/>
            <person name="Doddapaneni H."/>
            <person name="Dugan-Rocha S."/>
            <person name="Elkadiri S."/>
            <person name="Gnanaolivu R."/>
            <person name="Hernandez B."/>
            <person name="Skinner E."/>
            <person name="Javaid M."/>
            <person name="Lee S."/>
            <person name="Li M."/>
            <person name="Ming W."/>
            <person name="Munidasa M."/>
            <person name="Muniz J."/>
            <person name="Nguyen L."/>
            <person name="Hughes D."/>
            <person name="Osuji N."/>
            <person name="Pu L.-L."/>
            <person name="Puazo M."/>
            <person name="Qu C."/>
            <person name="Quiroz J."/>
            <person name="Raj R."/>
            <person name="Weissenberger G."/>
            <person name="Xin Y."/>
            <person name="Zou X."/>
            <person name="Han Y."/>
            <person name="Worley K."/>
            <person name="Muzny D."/>
            <person name="Gibbs R."/>
        </authorList>
    </citation>
    <scope>NUCLEOTIDE SEQUENCE</scope>
    <source>
        <strain evidence="2">Sampled in the wild</strain>
    </source>
</reference>
<dbReference type="PROSITE" id="PS50294">
    <property type="entry name" value="WD_REPEATS_REGION"/>
    <property type="match status" value="1"/>
</dbReference>
<organism evidence="2 3">
    <name type="scientific">Ladona fulva</name>
    <name type="common">Scarce chaser dragonfly</name>
    <name type="synonym">Libellula fulva</name>
    <dbReference type="NCBI Taxonomy" id="123851"/>
    <lineage>
        <taxon>Eukaryota</taxon>
        <taxon>Metazoa</taxon>
        <taxon>Ecdysozoa</taxon>
        <taxon>Arthropoda</taxon>
        <taxon>Hexapoda</taxon>
        <taxon>Insecta</taxon>
        <taxon>Pterygota</taxon>
        <taxon>Palaeoptera</taxon>
        <taxon>Odonata</taxon>
        <taxon>Epiprocta</taxon>
        <taxon>Anisoptera</taxon>
        <taxon>Libelluloidea</taxon>
        <taxon>Libellulidae</taxon>
        <taxon>Ladona</taxon>
    </lineage>
</organism>
<dbReference type="InterPro" id="IPR015943">
    <property type="entry name" value="WD40/YVTN_repeat-like_dom_sf"/>
</dbReference>
<dbReference type="SMART" id="SM00320">
    <property type="entry name" value="WD40"/>
    <property type="match status" value="1"/>
</dbReference>
<sequence length="183" mass="20065">MAKHDNHKLLHSPAQSIDSTGINSLKSIRTLGSTRTSDSDKSSTWKQRKSSCLSGSISLGDAITNYGNIPKPKLLLDRRDTITGHSSRVFSIQFHPLNENEFISGGWDNLILFWDKRTQKAVGSIFGPHICGESIDVDTNGQENYCGKWATDGVAVCGGTDPNSLRIVNTVKNSVSQLAYEHF</sequence>
<dbReference type="InterPro" id="IPR001680">
    <property type="entry name" value="WD40_rpt"/>
</dbReference>
<comment type="caution">
    <text evidence="2">The sequence shown here is derived from an EMBL/GenBank/DDBJ whole genome shotgun (WGS) entry which is preliminary data.</text>
</comment>
<evidence type="ECO:0000256" key="1">
    <source>
        <dbReference type="PROSITE-ProRule" id="PRU00221"/>
    </source>
</evidence>
<evidence type="ECO:0000313" key="2">
    <source>
        <dbReference type="EMBL" id="KAG8233855.1"/>
    </source>
</evidence>
<keyword evidence="1" id="KW-0853">WD repeat</keyword>
<dbReference type="OrthoDB" id="10251741at2759"/>